<evidence type="ECO:0000256" key="1">
    <source>
        <dbReference type="SAM" id="SignalP"/>
    </source>
</evidence>
<evidence type="ECO:0000313" key="3">
    <source>
        <dbReference type="Proteomes" id="UP001598112"/>
    </source>
</evidence>
<organism evidence="2 3">
    <name type="scientific">Aquirufa originis</name>
    <dbReference type="NCBI Taxonomy" id="3096514"/>
    <lineage>
        <taxon>Bacteria</taxon>
        <taxon>Pseudomonadati</taxon>
        <taxon>Bacteroidota</taxon>
        <taxon>Cytophagia</taxon>
        <taxon>Cytophagales</taxon>
        <taxon>Flectobacillaceae</taxon>
        <taxon>Aquirufa</taxon>
    </lineage>
</organism>
<keyword evidence="3" id="KW-1185">Reference proteome</keyword>
<gene>
    <name evidence="2" type="ORF">SKC35_10730</name>
</gene>
<keyword evidence="1" id="KW-0732">Signal</keyword>
<evidence type="ECO:0008006" key="4">
    <source>
        <dbReference type="Google" id="ProtNLM"/>
    </source>
</evidence>
<comment type="caution">
    <text evidence="2">The sequence shown here is derived from an EMBL/GenBank/DDBJ whole genome shotgun (WGS) entry which is preliminary data.</text>
</comment>
<dbReference type="EMBL" id="JBBKXY010000003">
    <property type="protein sequence ID" value="MFD3294165.1"/>
    <property type="molecule type" value="Genomic_DNA"/>
</dbReference>
<dbReference type="Proteomes" id="UP001598112">
    <property type="component" value="Unassembled WGS sequence"/>
</dbReference>
<dbReference type="RefSeq" id="WP_377979372.1">
    <property type="nucleotide sequence ID" value="NZ_JBBKXY010000003.1"/>
</dbReference>
<proteinExistence type="predicted"/>
<evidence type="ECO:0000313" key="2">
    <source>
        <dbReference type="EMBL" id="MFD3294165.1"/>
    </source>
</evidence>
<accession>A0ABW6D7Z0</accession>
<protein>
    <recommendedName>
        <fullName evidence="4">Lipoprotein</fullName>
    </recommendedName>
</protein>
<feature type="signal peptide" evidence="1">
    <location>
        <begin position="1"/>
        <end position="18"/>
    </location>
</feature>
<sequence>MKMSVGLISLLFLQMSCATIKNGESWKMRPEDKTIGLTLLWNLPEAKIREIVPPNQIPRIQNGTGVLMLFLCSTDTYYIGKKEYGQLGVAHLIVPLENEISIPETIGLKNQAIIRGLDQKGFGVQFGDVRLRLEEKGDWVDVEGDIILEKGEMHFSGRAENKKGNQVSLAKTTIVGKNLQEDVLSGPEFYKPISFKSISVNHKGENWIQKYGLTSVPNRIWVNVDFGVDFNYFDLRPSHLKSQTH</sequence>
<reference evidence="2 3" key="1">
    <citation type="submission" date="2024-03" db="EMBL/GenBank/DDBJ databases">
        <title>Aquirufa genome sequencing.</title>
        <authorList>
            <person name="Pitt A."/>
            <person name="Hahn M.W."/>
        </authorList>
    </citation>
    <scope>NUCLEOTIDE SEQUENCE [LARGE SCALE GENOMIC DNA]</scope>
    <source>
        <strain evidence="2 3">KTFRIE-69F</strain>
    </source>
</reference>
<name>A0ABW6D7Z0_9BACT</name>
<feature type="chain" id="PRO_5047345288" description="Lipoprotein" evidence="1">
    <location>
        <begin position="19"/>
        <end position="245"/>
    </location>
</feature>